<organism evidence="1 2">
    <name type="scientific">Piloderma croceum (strain F 1598)</name>
    <dbReference type="NCBI Taxonomy" id="765440"/>
    <lineage>
        <taxon>Eukaryota</taxon>
        <taxon>Fungi</taxon>
        <taxon>Dikarya</taxon>
        <taxon>Basidiomycota</taxon>
        <taxon>Agaricomycotina</taxon>
        <taxon>Agaricomycetes</taxon>
        <taxon>Agaricomycetidae</taxon>
        <taxon>Atheliales</taxon>
        <taxon>Atheliaceae</taxon>
        <taxon>Piloderma</taxon>
    </lineage>
</organism>
<reference evidence="2" key="2">
    <citation type="submission" date="2015-01" db="EMBL/GenBank/DDBJ databases">
        <title>Evolutionary Origins and Diversification of the Mycorrhizal Mutualists.</title>
        <authorList>
            <consortium name="DOE Joint Genome Institute"/>
            <consortium name="Mycorrhizal Genomics Consortium"/>
            <person name="Kohler A."/>
            <person name="Kuo A."/>
            <person name="Nagy L.G."/>
            <person name="Floudas D."/>
            <person name="Copeland A."/>
            <person name="Barry K.W."/>
            <person name="Cichocki N."/>
            <person name="Veneault-Fourrey C."/>
            <person name="LaButti K."/>
            <person name="Lindquist E.A."/>
            <person name="Lipzen A."/>
            <person name="Lundell T."/>
            <person name="Morin E."/>
            <person name="Murat C."/>
            <person name="Riley R."/>
            <person name="Ohm R."/>
            <person name="Sun H."/>
            <person name="Tunlid A."/>
            <person name="Henrissat B."/>
            <person name="Grigoriev I.V."/>
            <person name="Hibbett D.S."/>
            <person name="Martin F."/>
        </authorList>
    </citation>
    <scope>NUCLEOTIDE SEQUENCE [LARGE SCALE GENOMIC DNA]</scope>
    <source>
        <strain evidence="2">F 1598</strain>
    </source>
</reference>
<reference evidence="1 2" key="1">
    <citation type="submission" date="2014-04" db="EMBL/GenBank/DDBJ databases">
        <authorList>
            <consortium name="DOE Joint Genome Institute"/>
            <person name="Kuo A."/>
            <person name="Tarkka M."/>
            <person name="Buscot F."/>
            <person name="Kohler A."/>
            <person name="Nagy L.G."/>
            <person name="Floudas D."/>
            <person name="Copeland A."/>
            <person name="Barry K.W."/>
            <person name="Cichocki N."/>
            <person name="Veneault-Fourrey C."/>
            <person name="LaButti K."/>
            <person name="Lindquist E.A."/>
            <person name="Lipzen A."/>
            <person name="Lundell T."/>
            <person name="Morin E."/>
            <person name="Murat C."/>
            <person name="Sun H."/>
            <person name="Tunlid A."/>
            <person name="Henrissat B."/>
            <person name="Grigoriev I.V."/>
            <person name="Hibbett D.S."/>
            <person name="Martin F."/>
            <person name="Nordberg H.P."/>
            <person name="Cantor M.N."/>
            <person name="Hua S.X."/>
        </authorList>
    </citation>
    <scope>NUCLEOTIDE SEQUENCE [LARGE SCALE GENOMIC DNA]</scope>
    <source>
        <strain evidence="1 2">F 1598</strain>
    </source>
</reference>
<keyword evidence="2" id="KW-1185">Reference proteome</keyword>
<gene>
    <name evidence="1" type="ORF">PILCRDRAFT_819684</name>
</gene>
<dbReference type="InParanoid" id="A0A0C3FYT8"/>
<protein>
    <submittedName>
        <fullName evidence="1">Uncharacterized protein</fullName>
    </submittedName>
</protein>
<proteinExistence type="predicted"/>
<evidence type="ECO:0000313" key="1">
    <source>
        <dbReference type="EMBL" id="KIM83441.1"/>
    </source>
</evidence>
<accession>A0A0C3FYT8</accession>
<dbReference type="Proteomes" id="UP000054166">
    <property type="component" value="Unassembled WGS sequence"/>
</dbReference>
<sequence length="67" mass="7782">MTGTSPIQRRLFIEGVKQGECYCDRRCFWTYPDGYVMSIYAVCGLQDATRSQTSTFMPWFCMYTSVP</sequence>
<dbReference type="HOGENOM" id="CLU_2813283_0_0_1"/>
<evidence type="ECO:0000313" key="2">
    <source>
        <dbReference type="Proteomes" id="UP000054166"/>
    </source>
</evidence>
<dbReference type="AlphaFoldDB" id="A0A0C3FYT8"/>
<dbReference type="EMBL" id="KN832991">
    <property type="protein sequence ID" value="KIM83441.1"/>
    <property type="molecule type" value="Genomic_DNA"/>
</dbReference>
<name>A0A0C3FYT8_PILCF</name>